<evidence type="ECO:0000313" key="2">
    <source>
        <dbReference type="Proteomes" id="UP001186974"/>
    </source>
</evidence>
<dbReference type="EMBL" id="JAWDJW010001459">
    <property type="protein sequence ID" value="KAK3078991.1"/>
    <property type="molecule type" value="Genomic_DNA"/>
</dbReference>
<name>A0ACC3DQU2_9PEZI</name>
<proteinExistence type="predicted"/>
<organism evidence="1 2">
    <name type="scientific">Coniosporium uncinatum</name>
    <dbReference type="NCBI Taxonomy" id="93489"/>
    <lineage>
        <taxon>Eukaryota</taxon>
        <taxon>Fungi</taxon>
        <taxon>Dikarya</taxon>
        <taxon>Ascomycota</taxon>
        <taxon>Pezizomycotina</taxon>
        <taxon>Dothideomycetes</taxon>
        <taxon>Dothideomycetes incertae sedis</taxon>
        <taxon>Coniosporium</taxon>
    </lineage>
</organism>
<sequence length="211" mass="23191">MRRRALRPSYGTKTAMIETSMNNVLPVTKLPAELYLMIFEDLLENKLPAGQTPKLSSLSVLKDLVVDGTPIFNMLKRADLLLEEARAKRAFIEAVLGPSASPAVNARTPLRRTVLVCESLQYHLSRHPTDFGSDETGFNSRLGSYALALGLWPCGDTSVLLARVTKVHLAPQGRDGDSNRLAELFAAVVECRDRRVQYLAATPAGTLSLRE</sequence>
<dbReference type="Proteomes" id="UP001186974">
    <property type="component" value="Unassembled WGS sequence"/>
</dbReference>
<reference evidence="1" key="1">
    <citation type="submission" date="2024-09" db="EMBL/GenBank/DDBJ databases">
        <title>Black Yeasts Isolated from many extreme environments.</title>
        <authorList>
            <person name="Coleine C."/>
            <person name="Stajich J.E."/>
            <person name="Selbmann L."/>
        </authorList>
    </citation>
    <scope>NUCLEOTIDE SEQUENCE</scope>
    <source>
        <strain evidence="1">CCFEE 5737</strain>
    </source>
</reference>
<protein>
    <submittedName>
        <fullName evidence="1">Uncharacterized protein</fullName>
    </submittedName>
</protein>
<gene>
    <name evidence="1" type="ORF">LTS18_006030</name>
</gene>
<comment type="caution">
    <text evidence="1">The sequence shown here is derived from an EMBL/GenBank/DDBJ whole genome shotgun (WGS) entry which is preliminary data.</text>
</comment>
<accession>A0ACC3DQU2</accession>
<evidence type="ECO:0000313" key="1">
    <source>
        <dbReference type="EMBL" id="KAK3078991.1"/>
    </source>
</evidence>
<keyword evidence="2" id="KW-1185">Reference proteome</keyword>